<feature type="transmembrane region" description="Helical" evidence="6">
    <location>
        <begin position="264"/>
        <end position="282"/>
    </location>
</feature>
<dbReference type="PRINTS" id="PR01434">
    <property type="entry name" value="NADHDHGNASE5"/>
</dbReference>
<dbReference type="AlphaFoldDB" id="A0A2Z4XX15"/>
<evidence type="ECO:0000256" key="6">
    <source>
        <dbReference type="SAM" id="Phobius"/>
    </source>
</evidence>
<dbReference type="PANTHER" id="PTHR42829">
    <property type="entry name" value="NADH-UBIQUINONE OXIDOREDUCTASE CHAIN 5"/>
    <property type="match status" value="1"/>
</dbReference>
<evidence type="ECO:0000259" key="7">
    <source>
        <dbReference type="Pfam" id="PF00361"/>
    </source>
</evidence>
<feature type="transmembrane region" description="Helical" evidence="6">
    <location>
        <begin position="146"/>
        <end position="166"/>
    </location>
</feature>
<reference evidence="10 12" key="2">
    <citation type="submission" date="2019-08" db="EMBL/GenBank/DDBJ databases">
        <title>Complete genome sequences of Francisella adeliensis (FSC1325 and FSC1326).</title>
        <authorList>
            <person name="Ohrman C."/>
            <person name="Uneklint I."/>
            <person name="Vallesi A."/>
            <person name="Karlsson L."/>
            <person name="Sjodin A."/>
        </authorList>
    </citation>
    <scope>NUCLEOTIDE SEQUENCE [LARGE SCALE GENOMIC DNA]</scope>
    <source>
        <strain evidence="10 12">FSC1325</strain>
    </source>
</reference>
<evidence type="ECO:0000256" key="3">
    <source>
        <dbReference type="ARBA" id="ARBA00022989"/>
    </source>
</evidence>
<feature type="transmembrane region" description="Helical" evidence="6">
    <location>
        <begin position="546"/>
        <end position="565"/>
    </location>
</feature>
<dbReference type="Gene3D" id="1.20.5.2700">
    <property type="match status" value="1"/>
</dbReference>
<proteinExistence type="predicted"/>
<gene>
    <name evidence="10" type="primary">nuoL</name>
    <name evidence="9" type="ORF">CDH04_00430</name>
    <name evidence="10" type="ORF">FZC43_00430</name>
</gene>
<evidence type="ECO:0000313" key="9">
    <source>
        <dbReference type="EMBL" id="AXA32973.1"/>
    </source>
</evidence>
<organism evidence="9 11">
    <name type="scientific">Francisella adeliensis</name>
    <dbReference type="NCBI Taxonomy" id="2007306"/>
    <lineage>
        <taxon>Bacteria</taxon>
        <taxon>Pseudomonadati</taxon>
        <taxon>Pseudomonadota</taxon>
        <taxon>Gammaproteobacteria</taxon>
        <taxon>Thiotrichales</taxon>
        <taxon>Francisellaceae</taxon>
        <taxon>Francisella</taxon>
    </lineage>
</organism>
<dbReference type="GO" id="GO:0042773">
    <property type="term" value="P:ATP synthesis coupled electron transport"/>
    <property type="evidence" value="ECO:0007669"/>
    <property type="project" value="InterPro"/>
</dbReference>
<dbReference type="EMBL" id="CP043424">
    <property type="protein sequence ID" value="QIW11199.1"/>
    <property type="molecule type" value="Genomic_DNA"/>
</dbReference>
<feature type="transmembrane region" description="Helical" evidence="6">
    <location>
        <begin position="220"/>
        <end position="243"/>
    </location>
</feature>
<dbReference type="NCBIfam" id="TIGR01974">
    <property type="entry name" value="NDH_I_L"/>
    <property type="match status" value="1"/>
</dbReference>
<dbReference type="InterPro" id="IPR018393">
    <property type="entry name" value="NADHpl_OxRdtase_5_subgr"/>
</dbReference>
<evidence type="ECO:0000313" key="10">
    <source>
        <dbReference type="EMBL" id="QIW11199.1"/>
    </source>
</evidence>
<dbReference type="RefSeq" id="WP_112869150.1">
    <property type="nucleotide sequence ID" value="NZ_CP021781.1"/>
</dbReference>
<dbReference type="Pfam" id="PF00361">
    <property type="entry name" value="Proton_antipo_M"/>
    <property type="match status" value="1"/>
</dbReference>
<keyword evidence="3 6" id="KW-1133">Transmembrane helix</keyword>
<sequence length="668" mass="73688">MIINNQIAAGLIATIILAPALGAIIAGFFGKKVKNEGVSFFTILLCGLSFVLSVVLAYGVFHGDVYSVTYYQWAPISNMFSFDVGFTVNRITVYMMLIVTFVATLVHVYSIGYMKGEDGYGRFFAYISGFTFAMLCLVMGNNFLLLFFGWEGVGLFSYLLIGFYFTREKAIVAGLRAFLVNRIGDLGFLLGIGAVILYTGSVDYTTVFASLSGIDNTQTIHFLGMSFSPVTLMCVLLFVGAMGKSAQFPLHSWLEGSMEGPTPISALIHAATMVTAGVFMVARLSPMFVMSPAALSFVLIIGAITCLFMGLIAIVQTDIKRVIAYCTLSQLGYMMVAQGAGAFSIGMFHLMTHAMFKALLFLAAGSVIVAMHHEQDIRRMGGLKKYMPITYLCMFIGCWALAALPPFSGFFSKDLIIEAAQNTTVYGHQFAYYMVLACAFVTSFYIFRMFFVVFHGKERMSDEEKSHIKESPISIIIPLILLAVPSAYIGQYFFSSILSQSNGLFGDTITSYAQAGLHGMSVTAHLATEPAMTSTLSYIKHSVHTLPFWLALGAMVSSYVLYVWLPSIPKALAKKGSGIGIIYHILVKKYFIDTLYDVVFVRVFLFVSTFLWKAIDIFIIDKTVVHGTSNLIYQTGDNFRKVQRGYLFDYAFVMIVGVLLFMILLILV</sequence>
<name>A0A2Z4XX15_9GAMM</name>
<dbReference type="PANTHER" id="PTHR42829:SF2">
    <property type="entry name" value="NADH-UBIQUINONE OXIDOREDUCTASE CHAIN 5"/>
    <property type="match status" value="1"/>
</dbReference>
<feature type="transmembrane region" description="Helical" evidence="6">
    <location>
        <begin position="123"/>
        <end position="140"/>
    </location>
</feature>
<dbReference type="GO" id="GO:0012505">
    <property type="term" value="C:endomembrane system"/>
    <property type="evidence" value="ECO:0007669"/>
    <property type="project" value="UniProtKB-SubCell"/>
</dbReference>
<evidence type="ECO:0000256" key="2">
    <source>
        <dbReference type="ARBA" id="ARBA00022692"/>
    </source>
</evidence>
<keyword evidence="12" id="KW-1185">Reference proteome</keyword>
<dbReference type="GO" id="GO:0008137">
    <property type="term" value="F:NADH dehydrogenase (ubiquinone) activity"/>
    <property type="evidence" value="ECO:0007669"/>
    <property type="project" value="InterPro"/>
</dbReference>
<feature type="transmembrane region" description="Helical" evidence="6">
    <location>
        <begin position="475"/>
        <end position="494"/>
    </location>
</feature>
<feature type="domain" description="NADH:quinone oxidoreductase/Mrp antiporter transmembrane" evidence="7">
    <location>
        <begin position="141"/>
        <end position="426"/>
    </location>
</feature>
<dbReference type="GO" id="GO:0016020">
    <property type="term" value="C:membrane"/>
    <property type="evidence" value="ECO:0007669"/>
    <property type="project" value="UniProtKB-SubCell"/>
</dbReference>
<evidence type="ECO:0000313" key="11">
    <source>
        <dbReference type="Proteomes" id="UP000251120"/>
    </source>
</evidence>
<feature type="domain" description="NADH-Ubiquinone oxidoreductase (complex I) chain 5 N-terminal" evidence="8">
    <location>
        <begin position="73"/>
        <end position="124"/>
    </location>
</feature>
<dbReference type="KEGG" id="fad:CDH04_00430"/>
<keyword evidence="4 6" id="KW-0472">Membrane</keyword>
<feature type="transmembrane region" description="Helical" evidence="6">
    <location>
        <begin position="391"/>
        <end position="411"/>
    </location>
</feature>
<dbReference type="InterPro" id="IPR003945">
    <property type="entry name" value="NU5C-like"/>
</dbReference>
<dbReference type="EMBL" id="CP021781">
    <property type="protein sequence ID" value="AXA32973.1"/>
    <property type="molecule type" value="Genomic_DNA"/>
</dbReference>
<feature type="transmembrane region" description="Helical" evidence="6">
    <location>
        <begin position="322"/>
        <end position="348"/>
    </location>
</feature>
<dbReference type="Proteomes" id="UP000681131">
    <property type="component" value="Chromosome"/>
</dbReference>
<keyword evidence="2 5" id="KW-0812">Transmembrane</keyword>
<accession>A0A2Z4XX15</accession>
<evidence type="ECO:0000259" key="8">
    <source>
        <dbReference type="Pfam" id="PF00662"/>
    </source>
</evidence>
<feature type="transmembrane region" description="Helical" evidence="6">
    <location>
        <begin position="294"/>
        <end position="315"/>
    </location>
</feature>
<feature type="transmembrane region" description="Helical" evidence="6">
    <location>
        <begin position="354"/>
        <end position="371"/>
    </location>
</feature>
<feature type="transmembrane region" description="Helical" evidence="6">
    <location>
        <begin position="178"/>
        <end position="200"/>
    </location>
</feature>
<feature type="transmembrane region" description="Helical" evidence="6">
    <location>
        <begin position="647"/>
        <end position="667"/>
    </location>
</feature>
<dbReference type="Proteomes" id="UP000251120">
    <property type="component" value="Chromosome"/>
</dbReference>
<dbReference type="OrthoDB" id="9811798at2"/>
<feature type="transmembrane region" description="Helical" evidence="6">
    <location>
        <begin position="6"/>
        <end position="29"/>
    </location>
</feature>
<feature type="transmembrane region" description="Helical" evidence="6">
    <location>
        <begin position="431"/>
        <end position="454"/>
    </location>
</feature>
<dbReference type="InterPro" id="IPR001516">
    <property type="entry name" value="Proton_antipo_N"/>
</dbReference>
<dbReference type="GO" id="GO:0015990">
    <property type="term" value="P:electron transport coupled proton transport"/>
    <property type="evidence" value="ECO:0007669"/>
    <property type="project" value="TreeGrafter"/>
</dbReference>
<protein>
    <submittedName>
        <fullName evidence="9">NADH-quinone oxidoreductase subunit L</fullName>
    </submittedName>
</protein>
<reference evidence="9 11" key="1">
    <citation type="submission" date="2017-06" db="EMBL/GenBank/DDBJ databases">
        <title>Complete genome of Francisella adeliensis.</title>
        <authorList>
            <person name="Vallesi A."/>
            <person name="Sjodin A."/>
        </authorList>
    </citation>
    <scope>NUCLEOTIDE SEQUENCE [LARGE SCALE GENOMIC DNA]</scope>
    <source>
        <strain evidence="9 11">FDC440</strain>
    </source>
</reference>
<dbReference type="GO" id="GO:0003954">
    <property type="term" value="F:NADH dehydrogenase activity"/>
    <property type="evidence" value="ECO:0007669"/>
    <property type="project" value="TreeGrafter"/>
</dbReference>
<feature type="transmembrane region" description="Helical" evidence="6">
    <location>
        <begin position="595"/>
        <end position="615"/>
    </location>
</feature>
<dbReference type="Pfam" id="PF00662">
    <property type="entry name" value="Proton_antipo_N"/>
    <property type="match status" value="1"/>
</dbReference>
<comment type="subcellular location">
    <subcellularLocation>
        <location evidence="1">Endomembrane system</location>
        <topology evidence="1">Multi-pass membrane protein</topology>
    </subcellularLocation>
    <subcellularLocation>
        <location evidence="5">Membrane</location>
        <topology evidence="5">Multi-pass membrane protein</topology>
    </subcellularLocation>
</comment>
<evidence type="ECO:0000256" key="4">
    <source>
        <dbReference type="ARBA" id="ARBA00023136"/>
    </source>
</evidence>
<dbReference type="InterPro" id="IPR001750">
    <property type="entry name" value="ND/Mrp_TM"/>
</dbReference>
<evidence type="ECO:0000313" key="12">
    <source>
        <dbReference type="Proteomes" id="UP000681131"/>
    </source>
</evidence>
<evidence type="ECO:0000256" key="1">
    <source>
        <dbReference type="ARBA" id="ARBA00004127"/>
    </source>
</evidence>
<dbReference type="NCBIfam" id="NF005141">
    <property type="entry name" value="PRK06590.1"/>
    <property type="match status" value="1"/>
</dbReference>
<evidence type="ECO:0000256" key="5">
    <source>
        <dbReference type="RuleBase" id="RU000320"/>
    </source>
</evidence>
<feature type="transmembrane region" description="Helical" evidence="6">
    <location>
        <begin position="41"/>
        <end position="61"/>
    </location>
</feature>
<feature type="transmembrane region" description="Helical" evidence="6">
    <location>
        <begin position="91"/>
        <end position="111"/>
    </location>
</feature>
<dbReference type="PRINTS" id="PR01435">
    <property type="entry name" value="NPOXDRDTASE5"/>
</dbReference>